<feature type="transmembrane region" description="Helical" evidence="1">
    <location>
        <begin position="54"/>
        <end position="72"/>
    </location>
</feature>
<dbReference type="AlphaFoldDB" id="A0A291E390"/>
<dbReference type="Proteomes" id="UP000217979">
    <property type="component" value="Chromosome"/>
</dbReference>
<evidence type="ECO:0000313" key="2">
    <source>
        <dbReference type="EMBL" id="ATF94544.1"/>
    </source>
</evidence>
<dbReference type="EMBL" id="CP023525">
    <property type="protein sequence ID" value="ATF94544.1"/>
    <property type="molecule type" value="Genomic_DNA"/>
</dbReference>
<keyword evidence="1" id="KW-0472">Membrane</keyword>
<keyword evidence="1" id="KW-0812">Transmembrane</keyword>
<sequence>MNVTMLRAGRVAKRLGILLLCIVCVTGAGLWLADLGMAHPGAVARLHRWMDGTRNLWLAWRLVIYALLAWGFRKVWRAPGCKPEYRAPLRRMATVSVVFILVCEYAVFSVPGVSL</sequence>
<name>A0A291E390_9ENTR</name>
<organism evidence="2 3">
    <name type="scientific">Cedecea neteri</name>
    <dbReference type="NCBI Taxonomy" id="158822"/>
    <lineage>
        <taxon>Bacteria</taxon>
        <taxon>Pseudomonadati</taxon>
        <taxon>Pseudomonadota</taxon>
        <taxon>Gammaproteobacteria</taxon>
        <taxon>Enterobacterales</taxon>
        <taxon>Enterobacteriaceae</taxon>
        <taxon>Cedecea</taxon>
    </lineage>
</organism>
<protein>
    <submittedName>
        <fullName evidence="2">Uncharacterized protein</fullName>
    </submittedName>
</protein>
<proteinExistence type="predicted"/>
<reference evidence="2 3" key="1">
    <citation type="submission" date="2017-09" db="EMBL/GenBank/DDBJ databases">
        <title>FDA dAtabase for Regulatory Grade micrObial Sequences (FDA-ARGOS): Supporting development and validation of Infectious Disease Dx tests.</title>
        <authorList>
            <person name="Minogue T."/>
            <person name="Wolcott M."/>
            <person name="Wasieloski L."/>
            <person name="Aguilar W."/>
            <person name="Moore D."/>
            <person name="Tallon L."/>
            <person name="Sadzewicz L."/>
            <person name="Ott S."/>
            <person name="Zhao X."/>
            <person name="Nagaraj S."/>
            <person name="Vavikolanu K."/>
            <person name="Aluvathingal J."/>
            <person name="Nadendla S."/>
            <person name="Sichtig H."/>
        </authorList>
    </citation>
    <scope>NUCLEOTIDE SEQUENCE [LARGE SCALE GENOMIC DNA]</scope>
    <source>
        <strain evidence="2 3">FDAARGOS_392</strain>
    </source>
</reference>
<keyword evidence="1" id="KW-1133">Transmembrane helix</keyword>
<accession>A0A291E390</accession>
<dbReference type="RefSeq" id="WP_061276951.1">
    <property type="nucleotide sequence ID" value="NZ_CP023525.1"/>
</dbReference>
<evidence type="ECO:0000256" key="1">
    <source>
        <dbReference type="SAM" id="Phobius"/>
    </source>
</evidence>
<gene>
    <name evidence="2" type="ORF">CO704_21845</name>
</gene>
<feature type="transmembrane region" description="Helical" evidence="1">
    <location>
        <begin position="93"/>
        <end position="113"/>
    </location>
</feature>
<evidence type="ECO:0000313" key="3">
    <source>
        <dbReference type="Proteomes" id="UP000217979"/>
    </source>
</evidence>